<sequence length="96" mass="11064">MYRIIYEPEAESDLLFVLSYYADEGGISLAEIISRRIETALEGLAYFPYRAVESALVESTREYFLGNLPYKAFIKIDENSKTVYVLNIVHTARKFP</sequence>
<dbReference type="HOGENOM" id="CLU_147162_11_2_4"/>
<dbReference type="Gene3D" id="3.30.2310.20">
    <property type="entry name" value="RelE-like"/>
    <property type="match status" value="1"/>
</dbReference>
<dbReference type="Proteomes" id="UP000005336">
    <property type="component" value="Unassembled WGS sequence"/>
</dbReference>
<dbReference type="RefSeq" id="WP_009115615.1">
    <property type="nucleotide sequence ID" value="NZ_JH165159.1"/>
</dbReference>
<evidence type="ECO:0008006" key="4">
    <source>
        <dbReference type="Google" id="ProtNLM"/>
    </source>
</evidence>
<dbReference type="AlphaFoldDB" id="G4CN10"/>
<proteinExistence type="predicted"/>
<dbReference type="PATRIC" id="fig|1030841.3.peg.464"/>
<evidence type="ECO:0000256" key="1">
    <source>
        <dbReference type="ARBA" id="ARBA00022649"/>
    </source>
</evidence>
<gene>
    <name evidence="2" type="ORF">HMPREF9370_0469</name>
</gene>
<dbReference type="InterPro" id="IPR007712">
    <property type="entry name" value="RelE/ParE_toxin"/>
</dbReference>
<organism evidence="2 3">
    <name type="scientific">Neisseria wadsworthii 9715</name>
    <dbReference type="NCBI Taxonomy" id="1030841"/>
    <lineage>
        <taxon>Bacteria</taxon>
        <taxon>Pseudomonadati</taxon>
        <taxon>Pseudomonadota</taxon>
        <taxon>Betaproteobacteria</taxon>
        <taxon>Neisseriales</taxon>
        <taxon>Neisseriaceae</taxon>
        <taxon>Neisseria</taxon>
    </lineage>
</organism>
<keyword evidence="1" id="KW-1277">Toxin-antitoxin system</keyword>
<evidence type="ECO:0000313" key="2">
    <source>
        <dbReference type="EMBL" id="EGZ50904.1"/>
    </source>
</evidence>
<accession>G4CN10</accession>
<dbReference type="InterPro" id="IPR035093">
    <property type="entry name" value="RelE/ParE_toxin_dom_sf"/>
</dbReference>
<dbReference type="STRING" id="1030841.HMPREF9370_0469"/>
<dbReference type="OrthoDB" id="8527228at2"/>
<keyword evidence="3" id="KW-1185">Reference proteome</keyword>
<dbReference type="EMBL" id="AGAZ01000019">
    <property type="protein sequence ID" value="EGZ50904.1"/>
    <property type="molecule type" value="Genomic_DNA"/>
</dbReference>
<dbReference type="Pfam" id="PF05016">
    <property type="entry name" value="ParE_toxin"/>
    <property type="match status" value="1"/>
</dbReference>
<reference evidence="2 3" key="1">
    <citation type="submission" date="2011-06" db="EMBL/GenBank/DDBJ databases">
        <authorList>
            <person name="Muzny D."/>
            <person name="Qin X."/>
            <person name="Deng J."/>
            <person name="Jiang H."/>
            <person name="Liu Y."/>
            <person name="Qu J."/>
            <person name="Song X.-Z."/>
            <person name="Zhang L."/>
            <person name="Thornton R."/>
            <person name="Coyle M."/>
            <person name="Francisco L."/>
            <person name="Jackson L."/>
            <person name="Javaid M."/>
            <person name="Korchina V."/>
            <person name="Kovar C."/>
            <person name="Mata R."/>
            <person name="Mathew T."/>
            <person name="Ngo R."/>
            <person name="Nguyen L."/>
            <person name="Nguyen N."/>
            <person name="Okwuonu G."/>
            <person name="Ongeri F."/>
            <person name="Pham C."/>
            <person name="Simmons D."/>
            <person name="Wilczek-Boney K."/>
            <person name="Hale W."/>
            <person name="Jakkamsetti A."/>
            <person name="Pham P."/>
            <person name="Ruth R."/>
            <person name="San Lucas F."/>
            <person name="Warren J."/>
            <person name="Zhang J."/>
            <person name="Zhao Z."/>
            <person name="Zhou C."/>
            <person name="Zhu D."/>
            <person name="Lee S."/>
            <person name="Bess C."/>
            <person name="Blankenburg K."/>
            <person name="Forbes L."/>
            <person name="Fu Q."/>
            <person name="Gubbala S."/>
            <person name="Hirani K."/>
            <person name="Jayaseelan J.C."/>
            <person name="Lara F."/>
            <person name="Munidasa M."/>
            <person name="Palculict T."/>
            <person name="Patil S."/>
            <person name="Pu L.-L."/>
            <person name="Saada N."/>
            <person name="Tang L."/>
            <person name="Weissenberger G."/>
            <person name="Zhu Y."/>
            <person name="Hemphill L."/>
            <person name="Shang Y."/>
            <person name="Youmans B."/>
            <person name="Ayvaz T."/>
            <person name="Ross M."/>
            <person name="Santibanez J."/>
            <person name="Aqrawi P."/>
            <person name="Gross S."/>
            <person name="Joshi V."/>
            <person name="Fowler G."/>
            <person name="Nazareth L."/>
            <person name="Reid J."/>
            <person name="Worley K."/>
            <person name="Petrosino J."/>
            <person name="Highlander S."/>
            <person name="Gibbs R."/>
        </authorList>
    </citation>
    <scope>NUCLEOTIDE SEQUENCE [LARGE SCALE GENOMIC DNA]</scope>
    <source>
        <strain evidence="2 3">9715</strain>
    </source>
</reference>
<evidence type="ECO:0000313" key="3">
    <source>
        <dbReference type="Proteomes" id="UP000005336"/>
    </source>
</evidence>
<comment type="caution">
    <text evidence="2">The sequence shown here is derived from an EMBL/GenBank/DDBJ whole genome shotgun (WGS) entry which is preliminary data.</text>
</comment>
<name>G4CN10_9NEIS</name>
<protein>
    <recommendedName>
        <fullName evidence="4">Plasmid stabilization system protein</fullName>
    </recommendedName>
</protein>